<dbReference type="Proteomes" id="UP000887013">
    <property type="component" value="Unassembled WGS sequence"/>
</dbReference>
<dbReference type="AlphaFoldDB" id="A0A8X6NR81"/>
<dbReference type="EMBL" id="BMAW01107705">
    <property type="protein sequence ID" value="GFT30529.1"/>
    <property type="molecule type" value="Genomic_DNA"/>
</dbReference>
<reference evidence="1" key="1">
    <citation type="submission" date="2020-08" db="EMBL/GenBank/DDBJ databases">
        <title>Multicomponent nature underlies the extraordinary mechanical properties of spider dragline silk.</title>
        <authorList>
            <person name="Kono N."/>
            <person name="Nakamura H."/>
            <person name="Mori M."/>
            <person name="Yoshida Y."/>
            <person name="Ohtoshi R."/>
            <person name="Malay A.D."/>
            <person name="Moran D.A.P."/>
            <person name="Tomita M."/>
            <person name="Numata K."/>
            <person name="Arakawa K."/>
        </authorList>
    </citation>
    <scope>NUCLEOTIDE SEQUENCE</scope>
</reference>
<keyword evidence="2" id="KW-1185">Reference proteome</keyword>
<evidence type="ECO:0000313" key="2">
    <source>
        <dbReference type="Proteomes" id="UP000887013"/>
    </source>
</evidence>
<protein>
    <submittedName>
        <fullName evidence="1">Uncharacterized protein</fullName>
    </submittedName>
</protein>
<accession>A0A8X6NR81</accession>
<evidence type="ECO:0000313" key="1">
    <source>
        <dbReference type="EMBL" id="GFT30529.1"/>
    </source>
</evidence>
<organism evidence="1 2">
    <name type="scientific">Nephila pilipes</name>
    <name type="common">Giant wood spider</name>
    <name type="synonym">Nephila maculata</name>
    <dbReference type="NCBI Taxonomy" id="299642"/>
    <lineage>
        <taxon>Eukaryota</taxon>
        <taxon>Metazoa</taxon>
        <taxon>Ecdysozoa</taxon>
        <taxon>Arthropoda</taxon>
        <taxon>Chelicerata</taxon>
        <taxon>Arachnida</taxon>
        <taxon>Araneae</taxon>
        <taxon>Araneomorphae</taxon>
        <taxon>Entelegynae</taxon>
        <taxon>Araneoidea</taxon>
        <taxon>Nephilidae</taxon>
        <taxon>Nephila</taxon>
    </lineage>
</organism>
<proteinExistence type="predicted"/>
<gene>
    <name evidence="1" type="ORF">NPIL_684301</name>
</gene>
<dbReference type="OrthoDB" id="10612837at2759"/>
<comment type="caution">
    <text evidence="1">The sequence shown here is derived from an EMBL/GenBank/DDBJ whole genome shotgun (WGS) entry which is preliminary data.</text>
</comment>
<sequence length="128" mass="14589">MFIPTPRSSDMIVLGGRYQFVSRKRFYQIPDVHGSSGASRFHSSHEFFSPKGGRLSKRSEFPTSFGRLLERDSNSGAHQGGDAKLYCLTIWNLRSVEDKLSNLYFIEYFTQTVHFQMPGGIVKFEDLG</sequence>
<name>A0A8X6NR81_NEPPI</name>